<gene>
    <name evidence="1" type="ORF">KIN20_028368</name>
</gene>
<dbReference type="Proteomes" id="UP001196413">
    <property type="component" value="Unassembled WGS sequence"/>
</dbReference>
<keyword evidence="2" id="KW-1185">Reference proteome</keyword>
<comment type="caution">
    <text evidence="1">The sequence shown here is derived from an EMBL/GenBank/DDBJ whole genome shotgun (WGS) entry which is preliminary data.</text>
</comment>
<dbReference type="EMBL" id="JAHQIW010005905">
    <property type="protein sequence ID" value="KAJ1367455.1"/>
    <property type="molecule type" value="Genomic_DNA"/>
</dbReference>
<protein>
    <submittedName>
        <fullName evidence="1">Uncharacterized protein</fullName>
    </submittedName>
</protein>
<reference evidence="1" key="1">
    <citation type="submission" date="2021-06" db="EMBL/GenBank/DDBJ databases">
        <title>Parelaphostrongylus tenuis whole genome reference sequence.</title>
        <authorList>
            <person name="Garwood T.J."/>
            <person name="Larsen P.A."/>
            <person name="Fountain-Jones N.M."/>
            <person name="Garbe J.R."/>
            <person name="Macchietto M.G."/>
            <person name="Kania S.A."/>
            <person name="Gerhold R.W."/>
            <person name="Richards J.E."/>
            <person name="Wolf T.M."/>
        </authorList>
    </citation>
    <scope>NUCLEOTIDE SEQUENCE</scope>
    <source>
        <strain evidence="1">MNPRO001-30</strain>
        <tissue evidence="1">Meninges</tissue>
    </source>
</reference>
<organism evidence="1 2">
    <name type="scientific">Parelaphostrongylus tenuis</name>
    <name type="common">Meningeal worm</name>
    <dbReference type="NCBI Taxonomy" id="148309"/>
    <lineage>
        <taxon>Eukaryota</taxon>
        <taxon>Metazoa</taxon>
        <taxon>Ecdysozoa</taxon>
        <taxon>Nematoda</taxon>
        <taxon>Chromadorea</taxon>
        <taxon>Rhabditida</taxon>
        <taxon>Rhabditina</taxon>
        <taxon>Rhabditomorpha</taxon>
        <taxon>Strongyloidea</taxon>
        <taxon>Metastrongylidae</taxon>
        <taxon>Parelaphostrongylus</taxon>
    </lineage>
</organism>
<name>A0AAD5R0Q7_PARTN</name>
<evidence type="ECO:0000313" key="2">
    <source>
        <dbReference type="Proteomes" id="UP001196413"/>
    </source>
</evidence>
<sequence>MDGPSSPLVQVPTQKNGAGVPVLFPGVPSQACPMLAVVVTALRQSPAFVDQREISTLRLVATKTVAIRGTV</sequence>
<dbReference type="AlphaFoldDB" id="A0AAD5R0Q7"/>
<accession>A0AAD5R0Q7</accession>
<evidence type="ECO:0000313" key="1">
    <source>
        <dbReference type="EMBL" id="KAJ1367455.1"/>
    </source>
</evidence>
<proteinExistence type="predicted"/>